<comment type="caution">
    <text evidence="2">The sequence shown here is derived from an EMBL/GenBank/DDBJ whole genome shotgun (WGS) entry which is preliminary data.</text>
</comment>
<reference evidence="2" key="1">
    <citation type="submission" date="2023-10" db="EMBL/GenBank/DDBJ databases">
        <title>Genome assemblies of two species of porcelain crab, Petrolisthes cinctipes and Petrolisthes manimaculis (Anomura: Porcellanidae).</title>
        <authorList>
            <person name="Angst P."/>
        </authorList>
    </citation>
    <scope>NUCLEOTIDE SEQUENCE</scope>
    <source>
        <strain evidence="2">PB745_01</strain>
        <tissue evidence="2">Gill</tissue>
    </source>
</reference>
<feature type="region of interest" description="Disordered" evidence="1">
    <location>
        <begin position="1"/>
        <end position="66"/>
    </location>
</feature>
<evidence type="ECO:0000313" key="3">
    <source>
        <dbReference type="Proteomes" id="UP001286313"/>
    </source>
</evidence>
<dbReference type="Proteomes" id="UP001286313">
    <property type="component" value="Unassembled WGS sequence"/>
</dbReference>
<accession>A0AAE1EJZ0</accession>
<protein>
    <submittedName>
        <fullName evidence="2">Uncharacterized protein</fullName>
    </submittedName>
</protein>
<evidence type="ECO:0000256" key="1">
    <source>
        <dbReference type="SAM" id="MobiDB-lite"/>
    </source>
</evidence>
<proteinExistence type="predicted"/>
<organism evidence="2 3">
    <name type="scientific">Petrolisthes cinctipes</name>
    <name type="common">Flat porcelain crab</name>
    <dbReference type="NCBI Taxonomy" id="88211"/>
    <lineage>
        <taxon>Eukaryota</taxon>
        <taxon>Metazoa</taxon>
        <taxon>Ecdysozoa</taxon>
        <taxon>Arthropoda</taxon>
        <taxon>Crustacea</taxon>
        <taxon>Multicrustacea</taxon>
        <taxon>Malacostraca</taxon>
        <taxon>Eumalacostraca</taxon>
        <taxon>Eucarida</taxon>
        <taxon>Decapoda</taxon>
        <taxon>Pleocyemata</taxon>
        <taxon>Anomura</taxon>
        <taxon>Galatheoidea</taxon>
        <taxon>Porcellanidae</taxon>
        <taxon>Petrolisthes</taxon>
    </lineage>
</organism>
<keyword evidence="3" id="KW-1185">Reference proteome</keyword>
<gene>
    <name evidence="2" type="ORF">Pcinc_038796</name>
</gene>
<sequence>MEWTDKRSKRCEEKRELKDKRSKRCEEKREWKEWRRSEEHKKSKRSEEKRDWKEGVRNGKEENDVTKVKSALAVKGRRQYLHNNTHRQQGNPSVTCGSVRFHSSLFTIFGTDAFNDEAGFVHQYRRAGQAAFNCK</sequence>
<dbReference type="AlphaFoldDB" id="A0AAE1EJZ0"/>
<evidence type="ECO:0000313" key="2">
    <source>
        <dbReference type="EMBL" id="KAK3854744.1"/>
    </source>
</evidence>
<dbReference type="EMBL" id="JAWQEG010006466">
    <property type="protein sequence ID" value="KAK3854744.1"/>
    <property type="molecule type" value="Genomic_DNA"/>
</dbReference>
<name>A0AAE1EJZ0_PETCI</name>